<evidence type="ECO:0000313" key="2">
    <source>
        <dbReference type="EMBL" id="EWS76133.1"/>
    </source>
</evidence>
<feature type="region of interest" description="Disordered" evidence="1">
    <location>
        <begin position="1"/>
        <end position="53"/>
    </location>
</feature>
<evidence type="ECO:0000313" key="3">
    <source>
        <dbReference type="Proteomes" id="UP000009168"/>
    </source>
</evidence>
<reference evidence="3" key="1">
    <citation type="journal article" date="2006" name="PLoS Biol.">
        <title>Macronuclear genome sequence of the ciliate Tetrahymena thermophila, a model eukaryote.</title>
        <authorList>
            <person name="Eisen J.A."/>
            <person name="Coyne R.S."/>
            <person name="Wu M."/>
            <person name="Wu D."/>
            <person name="Thiagarajan M."/>
            <person name="Wortman J.R."/>
            <person name="Badger J.H."/>
            <person name="Ren Q."/>
            <person name="Amedeo P."/>
            <person name="Jones K.M."/>
            <person name="Tallon L.J."/>
            <person name="Delcher A.L."/>
            <person name="Salzberg S.L."/>
            <person name="Silva J.C."/>
            <person name="Haas B.J."/>
            <person name="Majoros W.H."/>
            <person name="Farzad M."/>
            <person name="Carlton J.M."/>
            <person name="Smith R.K. Jr."/>
            <person name="Garg J."/>
            <person name="Pearlman R.E."/>
            <person name="Karrer K.M."/>
            <person name="Sun L."/>
            <person name="Manning G."/>
            <person name="Elde N.C."/>
            <person name="Turkewitz A.P."/>
            <person name="Asai D.J."/>
            <person name="Wilkes D.E."/>
            <person name="Wang Y."/>
            <person name="Cai H."/>
            <person name="Collins K."/>
            <person name="Stewart B.A."/>
            <person name="Lee S.R."/>
            <person name="Wilamowska K."/>
            <person name="Weinberg Z."/>
            <person name="Ruzzo W.L."/>
            <person name="Wloga D."/>
            <person name="Gaertig J."/>
            <person name="Frankel J."/>
            <person name="Tsao C.-C."/>
            <person name="Gorovsky M.A."/>
            <person name="Keeling P.J."/>
            <person name="Waller R.F."/>
            <person name="Patron N.J."/>
            <person name="Cherry J.M."/>
            <person name="Stover N.A."/>
            <person name="Krieger C.J."/>
            <person name="del Toro C."/>
            <person name="Ryder H.F."/>
            <person name="Williamson S.C."/>
            <person name="Barbeau R.A."/>
            <person name="Hamilton E.P."/>
            <person name="Orias E."/>
        </authorList>
    </citation>
    <scope>NUCLEOTIDE SEQUENCE [LARGE SCALE GENOMIC DNA]</scope>
    <source>
        <strain evidence="3">SB210</strain>
    </source>
</reference>
<gene>
    <name evidence="2" type="ORF">TTHERM_001549939</name>
</gene>
<feature type="compositionally biased region" description="Acidic residues" evidence="1">
    <location>
        <begin position="37"/>
        <end position="47"/>
    </location>
</feature>
<dbReference type="Proteomes" id="UP000009168">
    <property type="component" value="Unassembled WGS sequence"/>
</dbReference>
<protein>
    <submittedName>
        <fullName evidence="2">Uncharacterized protein</fullName>
    </submittedName>
</protein>
<dbReference type="GeneID" id="24442447"/>
<dbReference type="KEGG" id="tet:TTHERM_001549939"/>
<dbReference type="RefSeq" id="XP_012651333.1">
    <property type="nucleotide sequence ID" value="XM_012795879.1"/>
</dbReference>
<accession>W7XGJ9</accession>
<dbReference type="EMBL" id="GG662831">
    <property type="protein sequence ID" value="EWS76133.1"/>
    <property type="molecule type" value="Genomic_DNA"/>
</dbReference>
<dbReference type="AlphaFoldDB" id="W7XGJ9"/>
<keyword evidence="3" id="KW-1185">Reference proteome</keyword>
<name>W7XGJ9_TETTS</name>
<proteinExistence type="predicted"/>
<evidence type="ECO:0000256" key="1">
    <source>
        <dbReference type="SAM" id="MobiDB-lite"/>
    </source>
</evidence>
<sequence length="53" mass="6435">MKDIQKEYDHNTDKYDNNYHFTMQDGSNQEYQQQESQDNDDNKDDDDQSKQAQ</sequence>
<dbReference type="InParanoid" id="W7XGJ9"/>
<feature type="compositionally biased region" description="Polar residues" evidence="1">
    <location>
        <begin position="19"/>
        <end position="28"/>
    </location>
</feature>
<organism evidence="2 3">
    <name type="scientific">Tetrahymena thermophila (strain SB210)</name>
    <dbReference type="NCBI Taxonomy" id="312017"/>
    <lineage>
        <taxon>Eukaryota</taxon>
        <taxon>Sar</taxon>
        <taxon>Alveolata</taxon>
        <taxon>Ciliophora</taxon>
        <taxon>Intramacronucleata</taxon>
        <taxon>Oligohymenophorea</taxon>
        <taxon>Hymenostomatida</taxon>
        <taxon>Tetrahymenina</taxon>
        <taxon>Tetrahymenidae</taxon>
        <taxon>Tetrahymena</taxon>
    </lineage>
</organism>
<feature type="compositionally biased region" description="Basic and acidic residues" evidence="1">
    <location>
        <begin position="1"/>
        <end position="17"/>
    </location>
</feature>